<evidence type="ECO:0000313" key="6">
    <source>
        <dbReference type="EMBL" id="DAE11744.1"/>
    </source>
</evidence>
<evidence type="ECO:0000256" key="4">
    <source>
        <dbReference type="ARBA" id="ARBA00023014"/>
    </source>
</evidence>
<dbReference type="SUPFAM" id="SSF102114">
    <property type="entry name" value="Radical SAM enzymes"/>
    <property type="match status" value="1"/>
</dbReference>
<dbReference type="InterPro" id="IPR050377">
    <property type="entry name" value="Radical_SAM_PqqE_MftC-like"/>
</dbReference>
<dbReference type="InterPro" id="IPR058240">
    <property type="entry name" value="rSAM_sf"/>
</dbReference>
<dbReference type="SFLD" id="SFLDS00029">
    <property type="entry name" value="Radical_SAM"/>
    <property type="match status" value="1"/>
</dbReference>
<name>A0A8S5PYB1_9CAUD</name>
<keyword evidence="2" id="KW-0479">Metal-binding</keyword>
<reference evidence="6" key="1">
    <citation type="journal article" date="2021" name="Proc. Natl. Acad. Sci. U.S.A.">
        <title>A Catalog of Tens of Thousands of Viruses from Human Metagenomes Reveals Hidden Associations with Chronic Diseases.</title>
        <authorList>
            <person name="Tisza M.J."/>
            <person name="Buck C.B."/>
        </authorList>
    </citation>
    <scope>NUCLEOTIDE SEQUENCE</scope>
    <source>
        <strain evidence="6">CtIlO27</strain>
    </source>
</reference>
<dbReference type="Gene3D" id="3.20.20.70">
    <property type="entry name" value="Aldolase class I"/>
    <property type="match status" value="1"/>
</dbReference>
<keyword evidence="3" id="KW-0408">Iron</keyword>
<evidence type="ECO:0000259" key="5">
    <source>
        <dbReference type="PROSITE" id="PS51918"/>
    </source>
</evidence>
<protein>
    <recommendedName>
        <fullName evidence="5">Radical SAM core domain-containing protein</fullName>
    </recommendedName>
</protein>
<organism evidence="6">
    <name type="scientific">Podoviridae sp. ctIlO27</name>
    <dbReference type="NCBI Taxonomy" id="2825238"/>
    <lineage>
        <taxon>Viruses</taxon>
        <taxon>Duplodnaviria</taxon>
        <taxon>Heunggongvirae</taxon>
        <taxon>Uroviricota</taxon>
        <taxon>Caudoviricetes</taxon>
    </lineage>
</organism>
<dbReference type="InterPro" id="IPR007197">
    <property type="entry name" value="rSAM"/>
</dbReference>
<accession>A0A8S5PYB1</accession>
<dbReference type="GO" id="GO:0051536">
    <property type="term" value="F:iron-sulfur cluster binding"/>
    <property type="evidence" value="ECO:0007669"/>
    <property type="project" value="UniProtKB-KW"/>
</dbReference>
<dbReference type="SFLD" id="SFLDG01067">
    <property type="entry name" value="SPASM/twitch_domain_containing"/>
    <property type="match status" value="1"/>
</dbReference>
<feature type="domain" description="Radical SAM core" evidence="5">
    <location>
        <begin position="1"/>
        <end position="196"/>
    </location>
</feature>
<dbReference type="PROSITE" id="PS51918">
    <property type="entry name" value="RADICAL_SAM"/>
    <property type="match status" value="1"/>
</dbReference>
<keyword evidence="1" id="KW-0949">S-adenosyl-L-methionine</keyword>
<dbReference type="GO" id="GO:0046872">
    <property type="term" value="F:metal ion binding"/>
    <property type="evidence" value="ECO:0007669"/>
    <property type="project" value="UniProtKB-KW"/>
</dbReference>
<dbReference type="PANTHER" id="PTHR11228">
    <property type="entry name" value="RADICAL SAM DOMAIN PROTEIN"/>
    <property type="match status" value="1"/>
</dbReference>
<dbReference type="GO" id="GO:0003824">
    <property type="term" value="F:catalytic activity"/>
    <property type="evidence" value="ECO:0007669"/>
    <property type="project" value="InterPro"/>
</dbReference>
<dbReference type="Pfam" id="PF04055">
    <property type="entry name" value="Radical_SAM"/>
    <property type="match status" value="1"/>
</dbReference>
<dbReference type="PANTHER" id="PTHR11228:SF7">
    <property type="entry name" value="PQQA PEPTIDE CYCLASE"/>
    <property type="match status" value="1"/>
</dbReference>
<dbReference type="EMBL" id="BK015536">
    <property type="protein sequence ID" value="DAE11744.1"/>
    <property type="molecule type" value="Genomic_DNA"/>
</dbReference>
<evidence type="ECO:0000256" key="2">
    <source>
        <dbReference type="ARBA" id="ARBA00022723"/>
    </source>
</evidence>
<evidence type="ECO:0000256" key="1">
    <source>
        <dbReference type="ARBA" id="ARBA00022691"/>
    </source>
</evidence>
<sequence length="276" mass="30385">MTRTLFFEITDRCNHACFYCCKSFRGQPGITMNSGALDKVLSLPASGLVISGGEPSLAKESVAYVLERATVPVAINTNLSCWTPEEMDFLNRRVRFNISVPSADERTFRDITGADTFRQVMGNLERADRNSTIIVIVHERNREELAFTVSRLAVRGFRHFGFQPAYGMARSEVELAAKAIERIWAAYPHLDIKGISPWPGSKKTPVPFGHRCNAGNGRLVILSDGRIVPCACGGLPVVGTLDGDAGELFRAGEAFHHSFPLERRELCKGYAEAACC</sequence>
<dbReference type="CDD" id="cd01335">
    <property type="entry name" value="Radical_SAM"/>
    <property type="match status" value="1"/>
</dbReference>
<evidence type="ECO:0000256" key="3">
    <source>
        <dbReference type="ARBA" id="ARBA00023004"/>
    </source>
</evidence>
<keyword evidence="4" id="KW-0411">Iron-sulfur</keyword>
<dbReference type="InterPro" id="IPR013785">
    <property type="entry name" value="Aldolase_TIM"/>
</dbReference>
<proteinExistence type="predicted"/>